<dbReference type="EMBL" id="LR031569">
    <property type="protein sequence ID" value="VDC64759.1"/>
    <property type="molecule type" value="Genomic_DNA"/>
</dbReference>
<gene>
    <name evidence="7" type="ORF">BRAA06T23299Z</name>
    <name evidence="6" type="ORF">BRAPAZ1V2_A06P00700.2</name>
</gene>
<dbReference type="Pfam" id="PF24681">
    <property type="entry name" value="Kelch_KLHDC2_KLHL20_DRC7"/>
    <property type="match status" value="1"/>
</dbReference>
<evidence type="ECO:0000256" key="5">
    <source>
        <dbReference type="ARBA" id="ARBA00023239"/>
    </source>
</evidence>
<dbReference type="EMBL" id="LS974622">
    <property type="protein sequence ID" value="CAG7867830.1"/>
    <property type="molecule type" value="Genomic_DNA"/>
</dbReference>
<evidence type="ECO:0000256" key="1">
    <source>
        <dbReference type="ARBA" id="ARBA00001954"/>
    </source>
</evidence>
<evidence type="ECO:0000256" key="2">
    <source>
        <dbReference type="ARBA" id="ARBA00022441"/>
    </source>
</evidence>
<sequence>MKNFVTYKNLLFNLLLNTQTSIKAKDFTKKQKNKKTCAFYCEKKMNTDAVAPTLQGEWIKVEQKGGNAPGKRCSHGIAVVGDKLYSFGGELETNVAIDKDLYVFDLNTQNWSIAPANGDVVPTISSFGVRMVAVGTKLYVFGGRNEDKVSSDFYSYDTVTNEWKFLTKLGEEGGPETRTYHSMAADENHVYVFGGVNQGGEMVTPFRFRTVESYNIDDGKWAQLPDPGEQFPMFEKRGGAGFHVVQGKIWVVYGFATSPDPNGNNDYESDKVQFYDPASQKWTQVETKGDKPSARSVFASAVVGKHILIFGGETWPDPNFHYGPGTLFNEGFALDTETLVWERFTGGDDPDTRGWTASTARGRRQHMRRGKGLFMHGGKIPTNDRTDELYFYAVNSA</sequence>
<keyword evidence="5" id="KW-0456">Lyase</keyword>
<evidence type="ECO:0000313" key="6">
    <source>
        <dbReference type="EMBL" id="CAG7867830.1"/>
    </source>
</evidence>
<organism evidence="7">
    <name type="scientific">Brassica campestris</name>
    <name type="common">Field mustard</name>
    <dbReference type="NCBI Taxonomy" id="3711"/>
    <lineage>
        <taxon>Eukaryota</taxon>
        <taxon>Viridiplantae</taxon>
        <taxon>Streptophyta</taxon>
        <taxon>Embryophyta</taxon>
        <taxon>Tracheophyta</taxon>
        <taxon>Spermatophyta</taxon>
        <taxon>Magnoliopsida</taxon>
        <taxon>eudicotyledons</taxon>
        <taxon>Gunneridae</taxon>
        <taxon>Pentapetalae</taxon>
        <taxon>rosids</taxon>
        <taxon>malvids</taxon>
        <taxon>Brassicales</taxon>
        <taxon>Brassicaceae</taxon>
        <taxon>Brassiceae</taxon>
        <taxon>Brassica</taxon>
    </lineage>
</organism>
<dbReference type="InterPro" id="IPR015915">
    <property type="entry name" value="Kelch-typ_b-propeller"/>
</dbReference>
<dbReference type="SUPFAM" id="SSF117281">
    <property type="entry name" value="Kelch motif"/>
    <property type="match status" value="1"/>
</dbReference>
<keyword evidence="4" id="KW-0408">Iron</keyword>
<comment type="cofactor">
    <cofactor evidence="1">
        <name>Fe(2+)</name>
        <dbReference type="ChEBI" id="CHEBI:29033"/>
    </cofactor>
</comment>
<dbReference type="Gene3D" id="2.120.10.80">
    <property type="entry name" value="Kelch-type beta propeller"/>
    <property type="match status" value="2"/>
</dbReference>
<dbReference type="PANTHER" id="PTHR47435:SF7">
    <property type="entry name" value="EPITHIOSPECIFIER PROTEIN"/>
    <property type="match status" value="1"/>
</dbReference>
<dbReference type="AlphaFoldDB" id="A0A3P5YBK3"/>
<dbReference type="GO" id="GO:0019760">
    <property type="term" value="P:glucosinolate metabolic process"/>
    <property type="evidence" value="ECO:0007669"/>
    <property type="project" value="UniProtKB-ARBA"/>
</dbReference>
<dbReference type="SMART" id="SM00612">
    <property type="entry name" value="Kelch"/>
    <property type="match status" value="2"/>
</dbReference>
<keyword evidence="3" id="KW-0677">Repeat</keyword>
<reference evidence="7" key="1">
    <citation type="submission" date="2018-11" db="EMBL/GenBank/DDBJ databases">
        <authorList>
            <consortium name="Genoscope - CEA"/>
            <person name="William W."/>
        </authorList>
    </citation>
    <scope>NUCLEOTIDE SEQUENCE</scope>
</reference>
<evidence type="ECO:0000313" key="7">
    <source>
        <dbReference type="EMBL" id="VDC64759.1"/>
    </source>
</evidence>
<evidence type="ECO:0000256" key="4">
    <source>
        <dbReference type="ARBA" id="ARBA00023004"/>
    </source>
</evidence>
<protein>
    <recommendedName>
        <fullName evidence="8">Epithiospecifier protein</fullName>
    </recommendedName>
</protein>
<dbReference type="GO" id="GO:0016829">
    <property type="term" value="F:lyase activity"/>
    <property type="evidence" value="ECO:0007669"/>
    <property type="project" value="UniProtKB-KW"/>
</dbReference>
<evidence type="ECO:0008006" key="8">
    <source>
        <dbReference type="Google" id="ProtNLM"/>
    </source>
</evidence>
<proteinExistence type="predicted"/>
<dbReference type="Proteomes" id="UP000694005">
    <property type="component" value="Chromosome A06"/>
</dbReference>
<name>A0A3P5YBK3_BRACM</name>
<evidence type="ECO:0000256" key="3">
    <source>
        <dbReference type="ARBA" id="ARBA00022737"/>
    </source>
</evidence>
<dbReference type="Gramene" id="A06p00700.2_BraZ1">
    <property type="protein sequence ID" value="A06p00700.2_BraZ1.CDS"/>
    <property type="gene ID" value="A06g00700.2_BraZ1"/>
</dbReference>
<accession>A0A3P5YBK3</accession>
<dbReference type="PANTHER" id="PTHR47435">
    <property type="entry name" value="KELCH REPEAT PROTEIN (AFU_ORTHOLOGUE AFUA_5G12780)"/>
    <property type="match status" value="1"/>
</dbReference>
<dbReference type="InterPro" id="IPR006652">
    <property type="entry name" value="Kelch_1"/>
</dbReference>
<keyword evidence="2" id="KW-0880">Kelch repeat</keyword>